<comment type="caution">
    <text evidence="2">The sequence shown here is derived from an EMBL/GenBank/DDBJ whole genome shotgun (WGS) entry which is preliminary data.</text>
</comment>
<dbReference type="AlphaFoldDB" id="A0A9N8N035"/>
<evidence type="ECO:0000313" key="2">
    <source>
        <dbReference type="EMBL" id="CAE6929642.1"/>
    </source>
</evidence>
<evidence type="ECO:0000256" key="1">
    <source>
        <dbReference type="SAM" id="MobiDB-lite"/>
    </source>
</evidence>
<accession>A0A9N8N035</accession>
<keyword evidence="3" id="KW-1185">Reference proteome</keyword>
<organism evidence="2 3">
    <name type="scientific">Paraburkholderia domus</name>
    <dbReference type="NCBI Taxonomy" id="2793075"/>
    <lineage>
        <taxon>Bacteria</taxon>
        <taxon>Pseudomonadati</taxon>
        <taxon>Pseudomonadota</taxon>
        <taxon>Betaproteobacteria</taxon>
        <taxon>Burkholderiales</taxon>
        <taxon>Burkholderiaceae</taxon>
        <taxon>Paraburkholderia</taxon>
    </lineage>
</organism>
<dbReference type="EMBL" id="CAJNAS010000015">
    <property type="protein sequence ID" value="CAE6929642.1"/>
    <property type="molecule type" value="Genomic_DNA"/>
</dbReference>
<name>A0A9N8N035_9BURK</name>
<feature type="region of interest" description="Disordered" evidence="1">
    <location>
        <begin position="108"/>
        <end position="128"/>
    </location>
</feature>
<reference evidence="2" key="1">
    <citation type="submission" date="2021-02" db="EMBL/GenBank/DDBJ databases">
        <authorList>
            <person name="Vanwijnsberghe S."/>
        </authorList>
    </citation>
    <scope>NUCLEOTIDE SEQUENCE</scope>
    <source>
        <strain evidence="2">R-70211</strain>
    </source>
</reference>
<protein>
    <submittedName>
        <fullName evidence="2">Uncharacterized protein</fullName>
    </submittedName>
</protein>
<evidence type="ECO:0000313" key="3">
    <source>
        <dbReference type="Proteomes" id="UP000675121"/>
    </source>
</evidence>
<sequence>MSAYESDFPQSANPRASFRLQVHRARCRANRFPRRTASACAPVRHGCIHAGIDSQVPGLLANGPDVGIFLPRPALASPRQVCGASGYRWFRTGRVQLARKIQPEIDDLKRDREHRTTRTDRPRQLRQRDRNLMRMSAERLSCRPDSVANARWNARKNFQTICRTNYRTDCRRNFPTIVQTTGWIERSTTRKATTKRVTTIRTNRRHRHAGRPRCVQRWQHWIAAGPCVSRAGYSSSSATSAPAPAVTASAMAFTPSDSRIRFSISRAMSGFSRRNSRALSLP</sequence>
<gene>
    <name evidence="2" type="ORF">R70211_05011</name>
</gene>
<dbReference type="Proteomes" id="UP000675121">
    <property type="component" value="Unassembled WGS sequence"/>
</dbReference>
<proteinExistence type="predicted"/>